<dbReference type="AlphaFoldDB" id="A0A378U7Y5"/>
<dbReference type="Proteomes" id="UP000255389">
    <property type="component" value="Unassembled WGS sequence"/>
</dbReference>
<organism evidence="2 3">
    <name type="scientific">Mycolicibacterium fortuitum</name>
    <name type="common">Mycobacterium fortuitum</name>
    <dbReference type="NCBI Taxonomy" id="1766"/>
    <lineage>
        <taxon>Bacteria</taxon>
        <taxon>Bacillati</taxon>
        <taxon>Actinomycetota</taxon>
        <taxon>Actinomycetes</taxon>
        <taxon>Mycobacteriales</taxon>
        <taxon>Mycobacteriaceae</taxon>
        <taxon>Mycolicibacterium</taxon>
    </lineage>
</organism>
<name>A0A378U7Y5_MYCFO</name>
<accession>A0A378U7Y5</accession>
<feature type="compositionally biased region" description="Polar residues" evidence="1">
    <location>
        <begin position="61"/>
        <end position="70"/>
    </location>
</feature>
<evidence type="ECO:0000256" key="1">
    <source>
        <dbReference type="SAM" id="MobiDB-lite"/>
    </source>
</evidence>
<reference evidence="2 3" key="1">
    <citation type="submission" date="2018-06" db="EMBL/GenBank/DDBJ databases">
        <authorList>
            <consortium name="Pathogen Informatics"/>
            <person name="Doyle S."/>
        </authorList>
    </citation>
    <scope>NUCLEOTIDE SEQUENCE [LARGE SCALE GENOMIC DNA]</scope>
    <source>
        <strain evidence="2 3">NCTC1542</strain>
    </source>
</reference>
<evidence type="ECO:0000313" key="3">
    <source>
        <dbReference type="Proteomes" id="UP000255389"/>
    </source>
</evidence>
<gene>
    <name evidence="2" type="ORF">NCTC1542_01037</name>
</gene>
<feature type="region of interest" description="Disordered" evidence="1">
    <location>
        <begin position="35"/>
        <end position="70"/>
    </location>
</feature>
<proteinExistence type="predicted"/>
<evidence type="ECO:0000313" key="2">
    <source>
        <dbReference type="EMBL" id="STZ73494.1"/>
    </source>
</evidence>
<dbReference type="EMBL" id="UGQY01000001">
    <property type="protein sequence ID" value="STZ73494.1"/>
    <property type="molecule type" value="Genomic_DNA"/>
</dbReference>
<sequence>MVDGILVGHVDRDEQAVEFLSGSLAGGRVDIAHHDGGTLGVQPAPGGQTDAARTAGDDGNLASQALGQIH</sequence>
<protein>
    <submittedName>
        <fullName evidence="2">Uncharacterized protein</fullName>
    </submittedName>
</protein>